<proteinExistence type="inferred from homology"/>
<dbReference type="NCBIfam" id="TIGR01032">
    <property type="entry name" value="rplT_bact"/>
    <property type="match status" value="1"/>
</dbReference>
<dbReference type="GO" id="GO:0003735">
    <property type="term" value="F:structural constituent of ribosome"/>
    <property type="evidence" value="ECO:0007669"/>
    <property type="project" value="InterPro"/>
</dbReference>
<evidence type="ECO:0000256" key="8">
    <source>
        <dbReference type="RuleBase" id="RU000560"/>
    </source>
</evidence>
<protein>
    <recommendedName>
        <fullName evidence="6 7">Large ribosomal subunit protein bL20</fullName>
    </recommendedName>
</protein>
<keyword evidence="3 7" id="KW-0694">RNA-binding</keyword>
<evidence type="ECO:0000256" key="2">
    <source>
        <dbReference type="ARBA" id="ARBA00022730"/>
    </source>
</evidence>
<comment type="function">
    <text evidence="7 8">Binds directly to 23S ribosomal RNA and is necessary for the in vitro assembly process of the 50S ribosomal subunit. It is not involved in the protein synthesizing functions of that subunit.</text>
</comment>
<dbReference type="GO" id="GO:0019843">
    <property type="term" value="F:rRNA binding"/>
    <property type="evidence" value="ECO:0007669"/>
    <property type="project" value="UniProtKB-UniRule"/>
</dbReference>
<evidence type="ECO:0000313" key="9">
    <source>
        <dbReference type="EMBL" id="HGT40234.1"/>
    </source>
</evidence>
<dbReference type="EMBL" id="DSVQ01000016">
    <property type="protein sequence ID" value="HGT40234.1"/>
    <property type="molecule type" value="Genomic_DNA"/>
</dbReference>
<dbReference type="GO" id="GO:0000027">
    <property type="term" value="P:ribosomal large subunit assembly"/>
    <property type="evidence" value="ECO:0007669"/>
    <property type="project" value="UniProtKB-UniRule"/>
</dbReference>
<dbReference type="InterPro" id="IPR005813">
    <property type="entry name" value="Ribosomal_bL20"/>
</dbReference>
<dbReference type="GO" id="GO:1990904">
    <property type="term" value="C:ribonucleoprotein complex"/>
    <property type="evidence" value="ECO:0007669"/>
    <property type="project" value="UniProtKB-KW"/>
</dbReference>
<dbReference type="AlphaFoldDB" id="A0A7C4LMD5"/>
<dbReference type="CDD" id="cd07026">
    <property type="entry name" value="Ribosomal_L20"/>
    <property type="match status" value="1"/>
</dbReference>
<dbReference type="PRINTS" id="PR00062">
    <property type="entry name" value="RIBOSOMALL20"/>
</dbReference>
<sequence length="120" mass="13934">MRISYSVARRKAHKRLFRESKGRFGARKNLLRTVKEQVVRARCFAYRDRRNRKRDFRSLWITRLTAAAGWHGLRYSQFIHGLELAQIGLNRKTLSELAIHEPNVFAEIAGVVKQALASAN</sequence>
<evidence type="ECO:0000256" key="6">
    <source>
        <dbReference type="ARBA" id="ARBA00035172"/>
    </source>
</evidence>
<keyword evidence="4 7" id="KW-0689">Ribosomal protein</keyword>
<dbReference type="SUPFAM" id="SSF74731">
    <property type="entry name" value="Ribosomal protein L20"/>
    <property type="match status" value="1"/>
</dbReference>
<dbReference type="InterPro" id="IPR035566">
    <property type="entry name" value="Ribosomal_protein_bL20_C"/>
</dbReference>
<reference evidence="9" key="1">
    <citation type="journal article" date="2020" name="mSystems">
        <title>Genome- and Community-Level Interaction Insights into Carbon Utilization and Element Cycling Functions of Hydrothermarchaeota in Hydrothermal Sediment.</title>
        <authorList>
            <person name="Zhou Z."/>
            <person name="Liu Y."/>
            <person name="Xu W."/>
            <person name="Pan J."/>
            <person name="Luo Z.H."/>
            <person name="Li M."/>
        </authorList>
    </citation>
    <scope>NUCLEOTIDE SEQUENCE [LARGE SCALE GENOMIC DNA]</scope>
    <source>
        <strain evidence="9">SpSt-508</strain>
    </source>
</reference>
<keyword evidence="5 7" id="KW-0687">Ribonucleoprotein</keyword>
<comment type="similarity">
    <text evidence="1 7 8">Belongs to the bacterial ribosomal protein bL20 family.</text>
</comment>
<dbReference type="FunFam" id="1.10.1900.20:FF:000001">
    <property type="entry name" value="50S ribosomal protein L20"/>
    <property type="match status" value="1"/>
</dbReference>
<evidence type="ECO:0000256" key="1">
    <source>
        <dbReference type="ARBA" id="ARBA00007698"/>
    </source>
</evidence>
<dbReference type="HAMAP" id="MF_00382">
    <property type="entry name" value="Ribosomal_bL20"/>
    <property type="match status" value="1"/>
</dbReference>
<dbReference type="GO" id="GO:0006412">
    <property type="term" value="P:translation"/>
    <property type="evidence" value="ECO:0007669"/>
    <property type="project" value="InterPro"/>
</dbReference>
<dbReference type="PANTHER" id="PTHR10986">
    <property type="entry name" value="39S RIBOSOMAL PROTEIN L20"/>
    <property type="match status" value="1"/>
</dbReference>
<dbReference type="Gene3D" id="1.10.1900.20">
    <property type="entry name" value="Ribosomal protein L20"/>
    <property type="match status" value="1"/>
</dbReference>
<comment type="caution">
    <text evidence="9">The sequence shown here is derived from an EMBL/GenBank/DDBJ whole genome shotgun (WGS) entry which is preliminary data.</text>
</comment>
<dbReference type="GO" id="GO:0005840">
    <property type="term" value="C:ribosome"/>
    <property type="evidence" value="ECO:0007669"/>
    <property type="project" value="UniProtKB-KW"/>
</dbReference>
<evidence type="ECO:0000256" key="7">
    <source>
        <dbReference type="HAMAP-Rule" id="MF_00382"/>
    </source>
</evidence>
<evidence type="ECO:0000256" key="3">
    <source>
        <dbReference type="ARBA" id="ARBA00022884"/>
    </source>
</evidence>
<gene>
    <name evidence="7" type="primary">rplT</name>
    <name evidence="9" type="ORF">ENS64_13380</name>
</gene>
<keyword evidence="2 7" id="KW-0699">rRNA-binding</keyword>
<accession>A0A7C4LMD5</accession>
<dbReference type="Pfam" id="PF00453">
    <property type="entry name" value="Ribosomal_L20"/>
    <property type="match status" value="1"/>
</dbReference>
<name>A0A7C4LMD5_9PLAN</name>
<evidence type="ECO:0000256" key="5">
    <source>
        <dbReference type="ARBA" id="ARBA00023274"/>
    </source>
</evidence>
<evidence type="ECO:0000256" key="4">
    <source>
        <dbReference type="ARBA" id="ARBA00022980"/>
    </source>
</evidence>
<organism evidence="9">
    <name type="scientific">Schlesneria paludicola</name>
    <dbReference type="NCBI Taxonomy" id="360056"/>
    <lineage>
        <taxon>Bacteria</taxon>
        <taxon>Pseudomonadati</taxon>
        <taxon>Planctomycetota</taxon>
        <taxon>Planctomycetia</taxon>
        <taxon>Planctomycetales</taxon>
        <taxon>Planctomycetaceae</taxon>
        <taxon>Schlesneria</taxon>
    </lineage>
</organism>
<dbReference type="Gene3D" id="6.10.160.10">
    <property type="match status" value="1"/>
</dbReference>